<keyword evidence="3" id="KW-0479">Metal-binding</keyword>
<proteinExistence type="predicted"/>
<keyword evidence="6" id="KW-1185">Reference proteome</keyword>
<evidence type="ECO:0000256" key="3">
    <source>
        <dbReference type="ARBA" id="ARBA00022723"/>
    </source>
</evidence>
<evidence type="ECO:0000256" key="2">
    <source>
        <dbReference type="ARBA" id="ARBA00022617"/>
    </source>
</evidence>
<dbReference type="EMBL" id="JBCFQK010000014">
    <property type="protein sequence ID" value="MFA9194858.1"/>
    <property type="molecule type" value="Genomic_DNA"/>
</dbReference>
<name>A0ABV4TLE9_9FLAO</name>
<dbReference type="RefSeq" id="WP_373391998.1">
    <property type="nucleotide sequence ID" value="NZ_JBCFQJ010000017.1"/>
</dbReference>
<sequence length="132" mass="15685">MSDLADIKNLDDIKLLVDTFYTKVQKDNLIGPIFNEKIGDQWSAHLERMYRFWQTILLEEHTYSGSPFPPHKHLPVAKEHFNRWMEIFTETIDSLFAGILAEEAKLRAKNMAEMFFYKIEYFRNGGRNFFES</sequence>
<accession>A0ABV4TLE9</accession>
<dbReference type="CDD" id="cd08916">
    <property type="entry name" value="TrHb3_P"/>
    <property type="match status" value="1"/>
</dbReference>
<keyword evidence="2" id="KW-0349">Heme</keyword>
<evidence type="ECO:0000313" key="5">
    <source>
        <dbReference type="EMBL" id="MFA9194858.1"/>
    </source>
</evidence>
<reference evidence="5 6" key="1">
    <citation type="submission" date="2024-04" db="EMBL/GenBank/DDBJ databases">
        <title>New Clade of Flavobacterium.</title>
        <authorList>
            <person name="Matos L."/>
            <person name="Proenca D.N."/>
            <person name="Fransisco R.M."/>
            <person name="Chung A.P."/>
            <person name="Maccario L."/>
            <person name="Sorensen S.J."/>
            <person name="Morais P.V."/>
        </authorList>
    </citation>
    <scope>NUCLEOTIDE SEQUENCE [LARGE SCALE GENOMIC DNA]</scope>
    <source>
        <strain evidence="5 6">FBOR7N2.3</strain>
    </source>
</reference>
<dbReference type="Proteomes" id="UP001574170">
    <property type="component" value="Unassembled WGS sequence"/>
</dbReference>
<dbReference type="SUPFAM" id="SSF46458">
    <property type="entry name" value="Globin-like"/>
    <property type="match status" value="1"/>
</dbReference>
<keyword evidence="1" id="KW-0813">Transport</keyword>
<dbReference type="InterPro" id="IPR001486">
    <property type="entry name" value="Hemoglobin_trunc"/>
</dbReference>
<dbReference type="Gene3D" id="1.10.490.10">
    <property type="entry name" value="Globins"/>
    <property type="match status" value="1"/>
</dbReference>
<dbReference type="InterPro" id="IPR009050">
    <property type="entry name" value="Globin-like_sf"/>
</dbReference>
<evidence type="ECO:0000313" key="6">
    <source>
        <dbReference type="Proteomes" id="UP001574170"/>
    </source>
</evidence>
<protein>
    <submittedName>
        <fullName evidence="5">Group III truncated hemoglobin</fullName>
    </submittedName>
</protein>
<organism evidence="5 6">
    <name type="scientific">Flavobacterium magnesitis</name>
    <dbReference type="NCBI Taxonomy" id="3138077"/>
    <lineage>
        <taxon>Bacteria</taxon>
        <taxon>Pseudomonadati</taxon>
        <taxon>Bacteroidota</taxon>
        <taxon>Flavobacteriia</taxon>
        <taxon>Flavobacteriales</taxon>
        <taxon>Flavobacteriaceae</taxon>
        <taxon>Flavobacterium</taxon>
    </lineage>
</organism>
<gene>
    <name evidence="5" type="ORF">AAGV33_10595</name>
</gene>
<evidence type="ECO:0000256" key="4">
    <source>
        <dbReference type="ARBA" id="ARBA00023004"/>
    </source>
</evidence>
<dbReference type="Pfam" id="PF01152">
    <property type="entry name" value="Bac_globin"/>
    <property type="match status" value="1"/>
</dbReference>
<comment type="caution">
    <text evidence="5">The sequence shown here is derived from an EMBL/GenBank/DDBJ whole genome shotgun (WGS) entry which is preliminary data.</text>
</comment>
<evidence type="ECO:0000256" key="1">
    <source>
        <dbReference type="ARBA" id="ARBA00022448"/>
    </source>
</evidence>
<dbReference type="InterPro" id="IPR012292">
    <property type="entry name" value="Globin/Proto"/>
</dbReference>
<keyword evidence="4" id="KW-0408">Iron</keyword>